<evidence type="ECO:0000256" key="1">
    <source>
        <dbReference type="ARBA" id="ARBA00006484"/>
    </source>
</evidence>
<comment type="similarity">
    <text evidence="1 3">Belongs to the short-chain dehydrogenases/reductases (SDR) family.</text>
</comment>
<reference evidence="4 5" key="1">
    <citation type="journal article" date="2016" name="Genome Announc.">
        <title>Complete Genome Sequence of Thiostrepton-Producing Streptomyces laurentii ATCC 31255.</title>
        <authorList>
            <person name="Doi K."/>
            <person name="Fujino Y."/>
            <person name="Nagayoshi Y."/>
            <person name="Ohshima T."/>
            <person name="Ogata S."/>
        </authorList>
    </citation>
    <scope>NUCLEOTIDE SEQUENCE [LARGE SCALE GENOMIC DNA]</scope>
    <source>
        <strain evidence="4 5">ATCC 31255</strain>
    </source>
</reference>
<dbReference type="PRINTS" id="PR00081">
    <property type="entry name" value="GDHRDH"/>
</dbReference>
<protein>
    <recommendedName>
        <fullName evidence="6">Dehydrogenase</fullName>
    </recommendedName>
</protein>
<evidence type="ECO:0000313" key="5">
    <source>
        <dbReference type="Proteomes" id="UP000217676"/>
    </source>
</evidence>
<dbReference type="SUPFAM" id="SSF51735">
    <property type="entry name" value="NAD(P)-binding Rossmann-fold domains"/>
    <property type="match status" value="1"/>
</dbReference>
<keyword evidence="5" id="KW-1185">Reference proteome</keyword>
<keyword evidence="2" id="KW-0560">Oxidoreductase</keyword>
<proteinExistence type="inferred from homology"/>
<dbReference type="EMBL" id="AP017424">
    <property type="protein sequence ID" value="BAU87754.1"/>
    <property type="molecule type" value="Genomic_DNA"/>
</dbReference>
<dbReference type="InterPro" id="IPR002347">
    <property type="entry name" value="SDR_fam"/>
</dbReference>
<name>A0A160P8D3_STRLU</name>
<sequence>MPAAIDLTGSVAVVTGVCGRLGPVWTDALLGAGADVVGLDVRDTVGPELRAVLDAHDPKRFTHLVADVTDTDSLRGALDACRERAGTPTVLVNNAGVDSPPSAQGGSWRFEDIPDEVSAGVLAVNAQGTLRMCQVFGTEMVRAGGGSIVNIGSMYGGLAPDPRMYAHLPVDPPFLKPPAYGMSKAGVASLTRYLAALWGPSGVRVNTLSPGGVLGAQDPVFRGKFDARVPLRRMAVADDLTGPLLFLASDLSRYVTGTELAVDGGFGCW</sequence>
<dbReference type="GO" id="GO:0016616">
    <property type="term" value="F:oxidoreductase activity, acting on the CH-OH group of donors, NAD or NADP as acceptor"/>
    <property type="evidence" value="ECO:0007669"/>
    <property type="project" value="TreeGrafter"/>
</dbReference>
<gene>
    <name evidence="4" type="ORF">SLA_6888</name>
</gene>
<dbReference type="KEGG" id="slau:SLA_6888"/>
<dbReference type="Gene3D" id="3.40.50.720">
    <property type="entry name" value="NAD(P)-binding Rossmann-like Domain"/>
    <property type="match status" value="1"/>
</dbReference>
<evidence type="ECO:0000256" key="3">
    <source>
        <dbReference type="RuleBase" id="RU000363"/>
    </source>
</evidence>
<evidence type="ECO:0008006" key="6">
    <source>
        <dbReference type="Google" id="ProtNLM"/>
    </source>
</evidence>
<dbReference type="Pfam" id="PF00106">
    <property type="entry name" value="adh_short"/>
    <property type="match status" value="1"/>
</dbReference>
<accession>A0A160P8D3</accession>
<organism evidence="4 5">
    <name type="scientific">Streptomyces laurentii</name>
    <dbReference type="NCBI Taxonomy" id="39478"/>
    <lineage>
        <taxon>Bacteria</taxon>
        <taxon>Bacillati</taxon>
        <taxon>Actinomycetota</taxon>
        <taxon>Actinomycetes</taxon>
        <taxon>Kitasatosporales</taxon>
        <taxon>Streptomycetaceae</taxon>
        <taxon>Streptomyces</taxon>
    </lineage>
</organism>
<dbReference type="AlphaFoldDB" id="A0A160P8D3"/>
<evidence type="ECO:0000256" key="2">
    <source>
        <dbReference type="ARBA" id="ARBA00023002"/>
    </source>
</evidence>
<evidence type="ECO:0000313" key="4">
    <source>
        <dbReference type="EMBL" id="BAU87754.1"/>
    </source>
</evidence>
<dbReference type="Proteomes" id="UP000217676">
    <property type="component" value="Chromosome"/>
</dbReference>
<dbReference type="InterPro" id="IPR036291">
    <property type="entry name" value="NAD(P)-bd_dom_sf"/>
</dbReference>
<dbReference type="PRINTS" id="PR00080">
    <property type="entry name" value="SDRFAMILY"/>
</dbReference>
<dbReference type="PANTHER" id="PTHR42760">
    <property type="entry name" value="SHORT-CHAIN DEHYDROGENASES/REDUCTASES FAMILY MEMBER"/>
    <property type="match status" value="1"/>
</dbReference>
<dbReference type="PANTHER" id="PTHR42760:SF133">
    <property type="entry name" value="3-OXOACYL-[ACYL-CARRIER-PROTEIN] REDUCTASE"/>
    <property type="match status" value="1"/>
</dbReference>